<evidence type="ECO:0000313" key="1">
    <source>
        <dbReference type="EMBL" id="CRK96738.1"/>
    </source>
</evidence>
<protein>
    <submittedName>
        <fullName evidence="1">CLUMA_CG010203, isoform A</fullName>
    </submittedName>
</protein>
<proteinExistence type="predicted"/>
<dbReference type="Proteomes" id="UP000183832">
    <property type="component" value="Unassembled WGS sequence"/>
</dbReference>
<reference evidence="1 2" key="1">
    <citation type="submission" date="2015-04" db="EMBL/GenBank/DDBJ databases">
        <authorList>
            <person name="Syromyatnikov M.Y."/>
            <person name="Popov V.N."/>
        </authorList>
    </citation>
    <scope>NUCLEOTIDE SEQUENCE [LARGE SCALE GENOMIC DNA]</scope>
</reference>
<accession>A0A1J1IAI2</accession>
<name>A0A1J1IAI2_9DIPT</name>
<sequence length="127" mass="14933">MNQKEVGRSKYFSCEIFSAINDLEDLVELERKIVDDLKALAMQLNDSYIDKYFTCDKDCDQSYLQRDLHVFKETTQIKFLTLFKIRTSNDNQKELGRSNLKSRNHEAHLTDVPKGGYTVFPYIKVRI</sequence>
<evidence type="ECO:0000313" key="2">
    <source>
        <dbReference type="Proteomes" id="UP000183832"/>
    </source>
</evidence>
<dbReference type="EMBL" id="CVRI01000044">
    <property type="protein sequence ID" value="CRK96738.1"/>
    <property type="molecule type" value="Genomic_DNA"/>
</dbReference>
<organism evidence="1 2">
    <name type="scientific">Clunio marinus</name>
    <dbReference type="NCBI Taxonomy" id="568069"/>
    <lineage>
        <taxon>Eukaryota</taxon>
        <taxon>Metazoa</taxon>
        <taxon>Ecdysozoa</taxon>
        <taxon>Arthropoda</taxon>
        <taxon>Hexapoda</taxon>
        <taxon>Insecta</taxon>
        <taxon>Pterygota</taxon>
        <taxon>Neoptera</taxon>
        <taxon>Endopterygota</taxon>
        <taxon>Diptera</taxon>
        <taxon>Nematocera</taxon>
        <taxon>Chironomoidea</taxon>
        <taxon>Chironomidae</taxon>
        <taxon>Clunio</taxon>
    </lineage>
</organism>
<gene>
    <name evidence="1" type="ORF">CLUMA_CG010203</name>
</gene>
<dbReference type="AlphaFoldDB" id="A0A1J1IAI2"/>
<keyword evidence="2" id="KW-1185">Reference proteome</keyword>